<evidence type="ECO:0000313" key="3">
    <source>
        <dbReference type="EMBL" id="CAL6029877.1"/>
    </source>
</evidence>
<evidence type="ECO:0000313" key="4">
    <source>
        <dbReference type="Proteomes" id="UP001642409"/>
    </source>
</evidence>
<evidence type="ECO:0000313" key="2">
    <source>
        <dbReference type="EMBL" id="CAI9959288.1"/>
    </source>
</evidence>
<keyword evidence="4" id="KW-1185">Reference proteome</keyword>
<comment type="caution">
    <text evidence="2">The sequence shown here is derived from an EMBL/GenBank/DDBJ whole genome shotgun (WGS) entry which is preliminary data.</text>
</comment>
<accession>A0AA86QJ77</accession>
<reference evidence="3 4" key="2">
    <citation type="submission" date="2024-07" db="EMBL/GenBank/DDBJ databases">
        <authorList>
            <person name="Akdeniz Z."/>
        </authorList>
    </citation>
    <scope>NUCLEOTIDE SEQUENCE [LARGE SCALE GENOMIC DNA]</scope>
</reference>
<dbReference type="EMBL" id="CAXDID020000112">
    <property type="protein sequence ID" value="CAL6029877.1"/>
    <property type="molecule type" value="Genomic_DNA"/>
</dbReference>
<dbReference type="EMBL" id="CATOUU010000916">
    <property type="protein sequence ID" value="CAI9959288.1"/>
    <property type="molecule type" value="Genomic_DNA"/>
</dbReference>
<protein>
    <submittedName>
        <fullName evidence="3">Hypothetical_protein</fullName>
    </submittedName>
</protein>
<dbReference type="AlphaFoldDB" id="A0AA86QJ77"/>
<evidence type="ECO:0000256" key="1">
    <source>
        <dbReference type="SAM" id="Phobius"/>
    </source>
</evidence>
<keyword evidence="1" id="KW-0472">Membrane</keyword>
<reference evidence="2" key="1">
    <citation type="submission" date="2023-06" db="EMBL/GenBank/DDBJ databases">
        <authorList>
            <person name="Kurt Z."/>
        </authorList>
    </citation>
    <scope>NUCLEOTIDE SEQUENCE</scope>
</reference>
<proteinExistence type="predicted"/>
<feature type="transmembrane region" description="Helical" evidence="1">
    <location>
        <begin position="12"/>
        <end position="30"/>
    </location>
</feature>
<keyword evidence="1" id="KW-1133">Transmembrane helix</keyword>
<name>A0AA86QJ77_9EUKA</name>
<keyword evidence="1" id="KW-0812">Transmembrane</keyword>
<sequence>MQRLKAIKKISFMILIIILYPITLPLYFITNHLVIRPIQNYLRNTHQKQQQQSRLLKLKPSSTTIKIENILQQSNGQIDKIDEILSVNSVMFLFKPISSLDIFLAIKDGYFIVFNRKMRLIYFQKINYCFSAGQVEILHFVHYRKFHRVYSSIYYQIPTGYLNTVCKFERNVYIVVFDIIFVLRNSGLQFICYIPEFCHDRWDINSKHNHLQLFSFCDKLFVHNSNNKLFVLKNNKLTYINNKHFNIHYFQFCDKLFCLKYNYIYKVQNLKFKLQYIHEIFFVEIIFNGSGIIVFESYHDKDTIIVLNMLDEHVYRFPAPYLDLKNEVVLGKNGFVIKNKKLDEILGQDFFERVAEYEKQFEKTNGYIFKLNSLFSSRFNDNQIKFQESSLQIYKCIEEVKYQLEQLNTKQKYVLERFVGIMEMETQQ</sequence>
<gene>
    <name evidence="3" type="ORF">HINF_LOCUS32754</name>
    <name evidence="2" type="ORF">HINF_LOCUS46933</name>
</gene>
<dbReference type="Proteomes" id="UP001642409">
    <property type="component" value="Unassembled WGS sequence"/>
</dbReference>
<organism evidence="2">
    <name type="scientific">Hexamita inflata</name>
    <dbReference type="NCBI Taxonomy" id="28002"/>
    <lineage>
        <taxon>Eukaryota</taxon>
        <taxon>Metamonada</taxon>
        <taxon>Diplomonadida</taxon>
        <taxon>Hexamitidae</taxon>
        <taxon>Hexamitinae</taxon>
        <taxon>Hexamita</taxon>
    </lineage>
</organism>